<protein>
    <submittedName>
        <fullName evidence="4">Dienelactone hydrolase family protein</fullName>
    </submittedName>
</protein>
<dbReference type="PANTHER" id="PTHR22946">
    <property type="entry name" value="DIENELACTONE HYDROLASE DOMAIN-CONTAINING PROTEIN-RELATED"/>
    <property type="match status" value="1"/>
</dbReference>
<sequence length="329" mass="34704">MNIGSSLRVLASACLALLSSVASADDGCRGAVDQPSISFITYPSPNLAATSPANATLTIEGKLSLPAALVAPWRCETGRHSRKMPAVVILHGSSGVDSRGDFYERALNAEGIATLQIDMWQARGVTGIADRPAAPILTYPDAFNALAFLAARPDIDPDRIGVLGFSWGGVVSLAAAEQLYSGEFGGGRKFAAHVANYPVCWGANDTSIPALNPPAQKGTQFLHLTGAPVLIQIGSKDSYDNGTAHCVALAASVNPSNGNVVSVNQYIGATHAWDRLMVPETALDPFADEGSYFRTGVLPTVVITPDVAQAYLSRERVARFFAKHLIEKR</sequence>
<dbReference type="InterPro" id="IPR002471">
    <property type="entry name" value="Pept_S9_AS"/>
</dbReference>
<keyword evidence="5" id="KW-1185">Reference proteome</keyword>
<name>A0A9X1YLL8_9BURK</name>
<organism evidence="4 5">
    <name type="scientific">Scleromatobacter humisilvae</name>
    <dbReference type="NCBI Taxonomy" id="2897159"/>
    <lineage>
        <taxon>Bacteria</taxon>
        <taxon>Pseudomonadati</taxon>
        <taxon>Pseudomonadota</taxon>
        <taxon>Betaproteobacteria</taxon>
        <taxon>Burkholderiales</taxon>
        <taxon>Sphaerotilaceae</taxon>
        <taxon>Scleromatobacter</taxon>
    </lineage>
</organism>
<dbReference type="PROSITE" id="PS00708">
    <property type="entry name" value="PRO_ENDOPEP_SER"/>
    <property type="match status" value="1"/>
</dbReference>
<dbReference type="GO" id="GO:0052689">
    <property type="term" value="F:carboxylic ester hydrolase activity"/>
    <property type="evidence" value="ECO:0007669"/>
    <property type="project" value="UniProtKB-ARBA"/>
</dbReference>
<feature type="domain" description="Dienelactone hydrolase" evidence="3">
    <location>
        <begin position="82"/>
        <end position="273"/>
    </location>
</feature>
<accession>A0A9X1YLL8</accession>
<feature type="signal peptide" evidence="2">
    <location>
        <begin position="1"/>
        <end position="24"/>
    </location>
</feature>
<dbReference type="Proteomes" id="UP001139353">
    <property type="component" value="Unassembled WGS sequence"/>
</dbReference>
<feature type="chain" id="PRO_5040754592" evidence="2">
    <location>
        <begin position="25"/>
        <end position="329"/>
    </location>
</feature>
<evidence type="ECO:0000313" key="4">
    <source>
        <dbReference type="EMBL" id="MCK9688574.1"/>
    </source>
</evidence>
<dbReference type="GO" id="GO:0006508">
    <property type="term" value="P:proteolysis"/>
    <property type="evidence" value="ECO:0007669"/>
    <property type="project" value="InterPro"/>
</dbReference>
<dbReference type="AlphaFoldDB" id="A0A9X1YLL8"/>
<dbReference type="InterPro" id="IPR029058">
    <property type="entry name" value="AB_hydrolase_fold"/>
</dbReference>
<dbReference type="Pfam" id="PF01738">
    <property type="entry name" value="DLH"/>
    <property type="match status" value="1"/>
</dbReference>
<dbReference type="SUPFAM" id="SSF53474">
    <property type="entry name" value="alpha/beta-Hydrolases"/>
    <property type="match status" value="1"/>
</dbReference>
<keyword evidence="2" id="KW-0732">Signal</keyword>
<evidence type="ECO:0000259" key="3">
    <source>
        <dbReference type="Pfam" id="PF01738"/>
    </source>
</evidence>
<evidence type="ECO:0000313" key="5">
    <source>
        <dbReference type="Proteomes" id="UP001139353"/>
    </source>
</evidence>
<reference evidence="4" key="1">
    <citation type="submission" date="2021-11" db="EMBL/GenBank/DDBJ databases">
        <title>BS-T2-15 a new species belonging to the Comamonadaceae family isolated from the soil of a French oak forest.</title>
        <authorList>
            <person name="Mieszkin S."/>
            <person name="Alain K."/>
        </authorList>
    </citation>
    <scope>NUCLEOTIDE SEQUENCE</scope>
    <source>
        <strain evidence="4">BS-T2-15</strain>
    </source>
</reference>
<dbReference type="EMBL" id="JAJLJH010000009">
    <property type="protein sequence ID" value="MCK9688574.1"/>
    <property type="molecule type" value="Genomic_DNA"/>
</dbReference>
<comment type="caution">
    <text evidence="4">The sequence shown here is derived from an EMBL/GenBank/DDBJ whole genome shotgun (WGS) entry which is preliminary data.</text>
</comment>
<evidence type="ECO:0000256" key="2">
    <source>
        <dbReference type="SAM" id="SignalP"/>
    </source>
</evidence>
<dbReference type="InterPro" id="IPR050261">
    <property type="entry name" value="FrsA_esterase"/>
</dbReference>
<keyword evidence="1 4" id="KW-0378">Hydrolase</keyword>
<gene>
    <name evidence="4" type="ORF">LPC04_22930</name>
</gene>
<proteinExistence type="predicted"/>
<dbReference type="GO" id="GO:0004252">
    <property type="term" value="F:serine-type endopeptidase activity"/>
    <property type="evidence" value="ECO:0007669"/>
    <property type="project" value="InterPro"/>
</dbReference>
<dbReference type="PANTHER" id="PTHR22946:SF9">
    <property type="entry name" value="POLYKETIDE TRANSFERASE AF380"/>
    <property type="match status" value="1"/>
</dbReference>
<evidence type="ECO:0000256" key="1">
    <source>
        <dbReference type="ARBA" id="ARBA00022801"/>
    </source>
</evidence>
<dbReference type="InterPro" id="IPR002925">
    <property type="entry name" value="Dienelactn_hydro"/>
</dbReference>
<dbReference type="Gene3D" id="3.40.50.1820">
    <property type="entry name" value="alpha/beta hydrolase"/>
    <property type="match status" value="1"/>
</dbReference>
<dbReference type="RefSeq" id="WP_275684622.1">
    <property type="nucleotide sequence ID" value="NZ_JAJLJH010000009.1"/>
</dbReference>